<evidence type="ECO:0000313" key="1">
    <source>
        <dbReference type="EMBL" id="QXN68390.1"/>
    </source>
</evidence>
<dbReference type="EMBL" id="MZ444140">
    <property type="protein sequence ID" value="QXN68390.1"/>
    <property type="molecule type" value="Genomic_DNA"/>
</dbReference>
<organism evidence="1 2">
    <name type="scientific">Pseudomonas phage PA7</name>
    <dbReference type="NCBI Taxonomy" id="347330"/>
    <lineage>
        <taxon>Viruses</taxon>
        <taxon>Duplodnaviria</taxon>
        <taxon>Heunggongvirae</taxon>
        <taxon>Uroviricota</taxon>
        <taxon>Caudoviricetes</taxon>
        <taxon>Chimalliviridae</taxon>
        <taxon>Phikzvirus</taxon>
        <taxon>Phikzvirus PA7</taxon>
    </lineage>
</organism>
<dbReference type="Proteomes" id="UP000827047">
    <property type="component" value="Segment"/>
</dbReference>
<accession>A0AAE7V7Y0</accession>
<sequence length="153" mass="18133">MTKATTNIVIQEKLKELRHNSDWMYYMTSQFTNWMSMTPGALNYKNNMTPDEYYEHLVTWRVMTEDLIRVRKSIGISMSGMISDTLTHLDVNEVMCEFSVSAKLRVHRNHWKTNMLYLGLDCGDHLWRPKERVFVVGQTEWSRFRDAIVNGVY</sequence>
<proteinExistence type="predicted"/>
<evidence type="ECO:0000313" key="2">
    <source>
        <dbReference type="Proteomes" id="UP000827047"/>
    </source>
</evidence>
<name>A0AAE7V7Y0_9CAUD</name>
<protein>
    <submittedName>
        <fullName evidence="1">Uncharacterized protein</fullName>
    </submittedName>
</protein>
<reference evidence="1" key="1">
    <citation type="submission" date="2021-06" db="EMBL/GenBank/DDBJ databases">
        <authorList>
            <person name="Zhong Z."/>
        </authorList>
    </citation>
    <scope>NUCLEOTIDE SEQUENCE</scope>
</reference>